<feature type="transmembrane region" description="Helical" evidence="4">
    <location>
        <begin position="372"/>
        <end position="393"/>
    </location>
</feature>
<evidence type="ECO:0000256" key="1">
    <source>
        <dbReference type="ARBA" id="ARBA00022692"/>
    </source>
</evidence>
<dbReference type="SUPFAM" id="SSF103473">
    <property type="entry name" value="MFS general substrate transporter"/>
    <property type="match status" value="1"/>
</dbReference>
<feature type="transmembrane region" description="Helical" evidence="4">
    <location>
        <begin position="12"/>
        <end position="37"/>
    </location>
</feature>
<name>A0ABT2P6P8_9GAMM</name>
<evidence type="ECO:0000256" key="3">
    <source>
        <dbReference type="ARBA" id="ARBA00023136"/>
    </source>
</evidence>
<keyword evidence="1 4" id="KW-0812">Transmembrane</keyword>
<gene>
    <name evidence="6" type="ORF">N4T56_20200</name>
</gene>
<dbReference type="InterPro" id="IPR020846">
    <property type="entry name" value="MFS_dom"/>
</dbReference>
<comment type="caution">
    <text evidence="6">The sequence shown here is derived from an EMBL/GenBank/DDBJ whole genome shotgun (WGS) entry which is preliminary data.</text>
</comment>
<keyword evidence="7" id="KW-1185">Reference proteome</keyword>
<protein>
    <submittedName>
        <fullName evidence="6">MFS transporter</fullName>
    </submittedName>
</protein>
<accession>A0ABT2P6P8</accession>
<feature type="domain" description="Major facilitator superfamily (MFS) profile" evidence="5">
    <location>
        <begin position="14"/>
        <end position="398"/>
    </location>
</feature>
<dbReference type="Proteomes" id="UP001431192">
    <property type="component" value="Unassembled WGS sequence"/>
</dbReference>
<feature type="transmembrane region" description="Helical" evidence="4">
    <location>
        <begin position="285"/>
        <end position="302"/>
    </location>
</feature>
<evidence type="ECO:0000259" key="5">
    <source>
        <dbReference type="PROSITE" id="PS50850"/>
    </source>
</evidence>
<feature type="transmembrane region" description="Helical" evidence="4">
    <location>
        <begin position="170"/>
        <end position="189"/>
    </location>
</feature>
<feature type="transmembrane region" description="Helical" evidence="4">
    <location>
        <begin position="79"/>
        <end position="98"/>
    </location>
</feature>
<evidence type="ECO:0000256" key="2">
    <source>
        <dbReference type="ARBA" id="ARBA00022989"/>
    </source>
</evidence>
<dbReference type="InterPro" id="IPR052524">
    <property type="entry name" value="MFS_Cyanate_Porter"/>
</dbReference>
<feature type="transmembrane region" description="Helical" evidence="4">
    <location>
        <begin position="137"/>
        <end position="164"/>
    </location>
</feature>
<dbReference type="PANTHER" id="PTHR23523:SF2">
    <property type="entry name" value="2-NITROIMIDAZOLE TRANSPORTER"/>
    <property type="match status" value="1"/>
</dbReference>
<feature type="transmembrane region" description="Helical" evidence="4">
    <location>
        <begin position="219"/>
        <end position="242"/>
    </location>
</feature>
<dbReference type="InterPro" id="IPR036259">
    <property type="entry name" value="MFS_trans_sf"/>
</dbReference>
<dbReference type="RefSeq" id="WP_261734441.1">
    <property type="nucleotide sequence ID" value="NZ_JAODOQ010000001.1"/>
</dbReference>
<sequence length="407" mass="44238">MKTKSEIPVRGWSILSVAWLTFSISNLANFAFGVILPDMRSDIGFDLQMAGYLSAIAWVGKGLLTIPIICCISKGRPKTVLFCIFVLSGLGMLFQGYATNTYMLFLGRLLVMGVAAGIVSVLVVFKIQWIPKEKMGMVNGIEVFTSPIGQLLGTAGFPIFLAMIAGWRDAMLSMGYFVLLLAFVWLFVAKERDSSLSGSYIKVPMLQPLKEALAYRNTWLLALAWPATSLTWIAIYTFWASYAVESLNFSISEAGIILGFMPIGSAIACLASPLIAQVLGYDKPLIIASGIVLPCSYFGLMLSDNITILSSCSFICGYAAYNFVPIALTMLYKTGMSPRAVSMATGFIFSLVGFGGAIGAVLSGYLSEHYGIEFALLVLCIAPIIFVIFTVFLTETGWKTKSITRTR</sequence>
<keyword evidence="3 4" id="KW-0472">Membrane</keyword>
<dbReference type="CDD" id="cd06174">
    <property type="entry name" value="MFS"/>
    <property type="match status" value="1"/>
</dbReference>
<reference evidence="6" key="1">
    <citation type="submission" date="2022-09" db="EMBL/GenBank/DDBJ databases">
        <title>Shewanella sp. KJ10-1 sp.nov, isolated from marine algae.</title>
        <authorList>
            <person name="Butt M."/>
            <person name="Lee J.K."/>
            <person name="Kim J.M."/>
            <person name="Choi D.G."/>
        </authorList>
    </citation>
    <scope>NUCLEOTIDE SEQUENCE</scope>
    <source>
        <strain evidence="6">KJ10-1</strain>
    </source>
</reference>
<dbReference type="EMBL" id="JAODOQ010000001">
    <property type="protein sequence ID" value="MCT8988336.1"/>
    <property type="molecule type" value="Genomic_DNA"/>
</dbReference>
<feature type="transmembrane region" description="Helical" evidence="4">
    <location>
        <begin position="49"/>
        <end position="72"/>
    </location>
</feature>
<proteinExistence type="predicted"/>
<feature type="transmembrane region" description="Helical" evidence="4">
    <location>
        <begin position="254"/>
        <end position="276"/>
    </location>
</feature>
<dbReference type="Pfam" id="PF07690">
    <property type="entry name" value="MFS_1"/>
    <property type="match status" value="1"/>
</dbReference>
<feature type="transmembrane region" description="Helical" evidence="4">
    <location>
        <begin position="344"/>
        <end position="366"/>
    </location>
</feature>
<keyword evidence="2 4" id="KW-1133">Transmembrane helix</keyword>
<evidence type="ECO:0000256" key="4">
    <source>
        <dbReference type="SAM" id="Phobius"/>
    </source>
</evidence>
<dbReference type="Gene3D" id="1.20.1250.20">
    <property type="entry name" value="MFS general substrate transporter like domains"/>
    <property type="match status" value="2"/>
</dbReference>
<evidence type="ECO:0000313" key="6">
    <source>
        <dbReference type="EMBL" id="MCT8988336.1"/>
    </source>
</evidence>
<dbReference type="InterPro" id="IPR011701">
    <property type="entry name" value="MFS"/>
</dbReference>
<dbReference type="PANTHER" id="PTHR23523">
    <property type="match status" value="1"/>
</dbReference>
<dbReference type="PROSITE" id="PS50850">
    <property type="entry name" value="MFS"/>
    <property type="match status" value="1"/>
</dbReference>
<feature type="transmembrane region" description="Helical" evidence="4">
    <location>
        <begin position="104"/>
        <end position="125"/>
    </location>
</feature>
<feature type="transmembrane region" description="Helical" evidence="4">
    <location>
        <begin position="308"/>
        <end position="332"/>
    </location>
</feature>
<organism evidence="6 7">
    <name type="scientific">Shewanella phaeophyticola</name>
    <dbReference type="NCBI Taxonomy" id="2978345"/>
    <lineage>
        <taxon>Bacteria</taxon>
        <taxon>Pseudomonadati</taxon>
        <taxon>Pseudomonadota</taxon>
        <taxon>Gammaproteobacteria</taxon>
        <taxon>Alteromonadales</taxon>
        <taxon>Shewanellaceae</taxon>
        <taxon>Shewanella</taxon>
    </lineage>
</organism>
<evidence type="ECO:0000313" key="7">
    <source>
        <dbReference type="Proteomes" id="UP001431192"/>
    </source>
</evidence>